<keyword evidence="10" id="KW-1185">Reference proteome</keyword>
<name>A0ABC8RWY8_9AQUA</name>
<feature type="transmembrane region" description="Helical" evidence="7">
    <location>
        <begin position="127"/>
        <end position="145"/>
    </location>
</feature>
<dbReference type="Pfam" id="PF12819">
    <property type="entry name" value="Malectin_like"/>
    <property type="match status" value="1"/>
</dbReference>
<keyword evidence="7" id="KW-0812">Transmembrane</keyword>
<evidence type="ECO:0000256" key="2">
    <source>
        <dbReference type="ARBA" id="ARBA00022527"/>
    </source>
</evidence>
<keyword evidence="7" id="KW-0472">Membrane</keyword>
<accession>A0ABC8RWY8</accession>
<dbReference type="Gene3D" id="1.10.510.10">
    <property type="entry name" value="Transferase(Phosphotransferase) domain 1"/>
    <property type="match status" value="1"/>
</dbReference>
<dbReference type="GO" id="GO:0005524">
    <property type="term" value="F:ATP binding"/>
    <property type="evidence" value="ECO:0007669"/>
    <property type="project" value="UniProtKB-KW"/>
</dbReference>
<evidence type="ECO:0000256" key="1">
    <source>
        <dbReference type="ARBA" id="ARBA00004479"/>
    </source>
</evidence>
<dbReference type="SUPFAM" id="SSF56112">
    <property type="entry name" value="Protein kinase-like (PK-like)"/>
    <property type="match status" value="1"/>
</dbReference>
<keyword evidence="2" id="KW-0723">Serine/threonine-protein kinase</keyword>
<evidence type="ECO:0000256" key="6">
    <source>
        <dbReference type="ARBA" id="ARBA00023180"/>
    </source>
</evidence>
<dbReference type="PANTHER" id="PTHR27003">
    <property type="entry name" value="OS07G0166700 PROTEIN"/>
    <property type="match status" value="1"/>
</dbReference>
<gene>
    <name evidence="9" type="ORF">ILEXP_LOCUS17549</name>
</gene>
<evidence type="ECO:0000313" key="9">
    <source>
        <dbReference type="EMBL" id="CAK9149504.1"/>
    </source>
</evidence>
<keyword evidence="3" id="KW-0808">Transferase</keyword>
<dbReference type="InterPro" id="IPR045272">
    <property type="entry name" value="ANXUR1/2-like"/>
</dbReference>
<reference evidence="9 10" key="1">
    <citation type="submission" date="2024-02" db="EMBL/GenBank/DDBJ databases">
        <authorList>
            <person name="Vignale AGUSTIN F."/>
            <person name="Sosa J E."/>
            <person name="Modenutti C."/>
        </authorList>
    </citation>
    <scope>NUCLEOTIDE SEQUENCE [LARGE SCALE GENOMIC DNA]</scope>
</reference>
<evidence type="ECO:0000256" key="4">
    <source>
        <dbReference type="ARBA" id="ARBA00022741"/>
    </source>
</evidence>
<keyword evidence="4" id="KW-0547">Nucleotide-binding</keyword>
<keyword evidence="7" id="KW-1133">Transmembrane helix</keyword>
<dbReference type="InterPro" id="IPR011009">
    <property type="entry name" value="Kinase-like_dom_sf"/>
</dbReference>
<dbReference type="Gene3D" id="2.60.120.430">
    <property type="entry name" value="Galactose-binding lectin"/>
    <property type="match status" value="1"/>
</dbReference>
<comment type="caution">
    <text evidence="9">The sequence shown here is derived from an EMBL/GenBank/DDBJ whole genome shotgun (WGS) entry which is preliminary data.</text>
</comment>
<protein>
    <recommendedName>
        <fullName evidence="8">Malectin-like domain-containing protein</fullName>
    </recommendedName>
</protein>
<organism evidence="9 10">
    <name type="scientific">Ilex paraguariensis</name>
    <name type="common">yerba mate</name>
    <dbReference type="NCBI Taxonomy" id="185542"/>
    <lineage>
        <taxon>Eukaryota</taxon>
        <taxon>Viridiplantae</taxon>
        <taxon>Streptophyta</taxon>
        <taxon>Embryophyta</taxon>
        <taxon>Tracheophyta</taxon>
        <taxon>Spermatophyta</taxon>
        <taxon>Magnoliopsida</taxon>
        <taxon>eudicotyledons</taxon>
        <taxon>Gunneridae</taxon>
        <taxon>Pentapetalae</taxon>
        <taxon>asterids</taxon>
        <taxon>campanulids</taxon>
        <taxon>Aquifoliales</taxon>
        <taxon>Aquifoliaceae</taxon>
        <taxon>Ilex</taxon>
    </lineage>
</organism>
<keyword evidence="5" id="KW-0067">ATP-binding</keyword>
<dbReference type="EMBL" id="CAUOFW020001882">
    <property type="protein sequence ID" value="CAK9149504.1"/>
    <property type="molecule type" value="Genomic_DNA"/>
</dbReference>
<proteinExistence type="predicted"/>
<evidence type="ECO:0000313" key="10">
    <source>
        <dbReference type="Proteomes" id="UP001642360"/>
    </source>
</evidence>
<comment type="subcellular location">
    <subcellularLocation>
        <location evidence="1">Membrane</location>
        <topology evidence="1">Single-pass type I membrane protein</topology>
    </subcellularLocation>
</comment>
<dbReference type="InterPro" id="IPR024788">
    <property type="entry name" value="Malectin-like_Carb-bd_dom"/>
</dbReference>
<evidence type="ECO:0000256" key="7">
    <source>
        <dbReference type="SAM" id="Phobius"/>
    </source>
</evidence>
<sequence>MSSFSNITWRFEVRENATHLVRVHFCDIVSRTLNFSIFNFYIFSKFDQLINPYHTFPQLVVPFYYDFVVDTDDSGFLNVSIGLRNDSKHQSAFLNGLEIMQLIKEVGSAPKTTEPTTKHWRMIVRSVVGGVAVILILVMVVLFGLKYSKITQQSSRGSPLPNLNLGLKGLPEFQTEIMVVLKFTIAILFLRLGITLGDHCLHDLNWIGIEGLKSALEQQRKSDVYSFEVVLLEVFCARPAIRSLLLRDQVNLADWGMSWQKKGQLEKIVDPFLEDKINPNSLRKFGETVKKCLMDCGIGRPGMIDVLWDLEYALQLNQTTVLREPYEDRTIDASLELSLHVVNRLPSNSITMDEDEWTLGAIDGSDTIFKCWCVLQLKVDDAR</sequence>
<dbReference type="GO" id="GO:0004674">
    <property type="term" value="F:protein serine/threonine kinase activity"/>
    <property type="evidence" value="ECO:0007669"/>
    <property type="project" value="UniProtKB-KW"/>
</dbReference>
<dbReference type="GO" id="GO:0016020">
    <property type="term" value="C:membrane"/>
    <property type="evidence" value="ECO:0007669"/>
    <property type="project" value="UniProtKB-SubCell"/>
</dbReference>
<dbReference type="AlphaFoldDB" id="A0ABC8RWY8"/>
<evidence type="ECO:0000259" key="8">
    <source>
        <dbReference type="Pfam" id="PF12819"/>
    </source>
</evidence>
<dbReference type="PANTHER" id="PTHR27003:SF59">
    <property type="entry name" value="PROTEIN KINASE DOMAIN-CONTAINING PROTEIN"/>
    <property type="match status" value="1"/>
</dbReference>
<keyword evidence="2" id="KW-0418">Kinase</keyword>
<feature type="domain" description="Malectin-like" evidence="8">
    <location>
        <begin position="5"/>
        <end position="101"/>
    </location>
</feature>
<evidence type="ECO:0000256" key="3">
    <source>
        <dbReference type="ARBA" id="ARBA00022679"/>
    </source>
</evidence>
<dbReference type="Proteomes" id="UP001642360">
    <property type="component" value="Unassembled WGS sequence"/>
</dbReference>
<evidence type="ECO:0000256" key="5">
    <source>
        <dbReference type="ARBA" id="ARBA00022840"/>
    </source>
</evidence>
<keyword evidence="6" id="KW-0325">Glycoprotein</keyword>